<keyword evidence="11" id="KW-1185">Reference proteome</keyword>
<evidence type="ECO:0000256" key="4">
    <source>
        <dbReference type="ARBA" id="ARBA00022692"/>
    </source>
</evidence>
<feature type="transmembrane region" description="Helical" evidence="8">
    <location>
        <begin position="82"/>
        <end position="100"/>
    </location>
</feature>
<evidence type="ECO:0000256" key="5">
    <source>
        <dbReference type="ARBA" id="ARBA00022989"/>
    </source>
</evidence>
<evidence type="ECO:0000256" key="1">
    <source>
        <dbReference type="ARBA" id="ARBA00004429"/>
    </source>
</evidence>
<evidence type="ECO:0000256" key="3">
    <source>
        <dbReference type="ARBA" id="ARBA00022519"/>
    </source>
</evidence>
<dbReference type="InterPro" id="IPR010656">
    <property type="entry name" value="DctM"/>
</dbReference>
<organism evidence="10 11">
    <name type="scientific">Epibacterium ulvae</name>
    <dbReference type="NCBI Taxonomy" id="1156985"/>
    <lineage>
        <taxon>Bacteria</taxon>
        <taxon>Pseudomonadati</taxon>
        <taxon>Pseudomonadota</taxon>
        <taxon>Alphaproteobacteria</taxon>
        <taxon>Rhodobacterales</taxon>
        <taxon>Roseobacteraceae</taxon>
        <taxon>Epibacterium</taxon>
    </lineage>
</organism>
<proteinExistence type="predicted"/>
<comment type="function">
    <text evidence="7">Part of the tripartite ATP-independent periplasmic (TRAP) transport system.</text>
</comment>
<evidence type="ECO:0000313" key="10">
    <source>
        <dbReference type="EMBL" id="SCZ51464.1"/>
    </source>
</evidence>
<evidence type="ECO:0000256" key="8">
    <source>
        <dbReference type="SAM" id="Phobius"/>
    </source>
</evidence>
<evidence type="ECO:0000256" key="7">
    <source>
        <dbReference type="RuleBase" id="RU369079"/>
    </source>
</evidence>
<dbReference type="AlphaFoldDB" id="A0A1G5PPJ7"/>
<evidence type="ECO:0000259" key="9">
    <source>
        <dbReference type="Pfam" id="PF06808"/>
    </source>
</evidence>
<keyword evidence="7" id="KW-0813">Transport</keyword>
<keyword evidence="6 8" id="KW-0472">Membrane</keyword>
<protein>
    <submittedName>
        <fullName evidence="10">Tripartite ATP-independent transporter, DctM component</fullName>
    </submittedName>
</protein>
<accession>A0A1G5PPJ7</accession>
<dbReference type="GO" id="GO:0022857">
    <property type="term" value="F:transmembrane transporter activity"/>
    <property type="evidence" value="ECO:0007669"/>
    <property type="project" value="UniProtKB-UniRule"/>
</dbReference>
<evidence type="ECO:0000256" key="6">
    <source>
        <dbReference type="ARBA" id="ARBA00023136"/>
    </source>
</evidence>
<name>A0A1G5PPJ7_9RHOB</name>
<sequence>MTGVILLVIASASVFGWILAAEQVPQIAVSGITQTTDNATVALFMMMLILLILGTFMESIAIILILAPVFLPILSHYGIDPVYFGILLTINLAVGANTPPLGIDLMAACRVGKIPLSDSFVYLAPFLGVMVGVLLLLVLFPTLITDLPAVLF</sequence>
<feature type="domain" description="TRAP C4-dicarboxylate transport system permease DctM subunit" evidence="9">
    <location>
        <begin position="1"/>
        <end position="142"/>
    </location>
</feature>
<feature type="transmembrane region" description="Helical" evidence="8">
    <location>
        <begin position="120"/>
        <end position="144"/>
    </location>
</feature>
<keyword evidence="4 8" id="KW-0812">Transmembrane</keyword>
<keyword evidence="5 8" id="KW-1133">Transmembrane helix</keyword>
<feature type="transmembrane region" description="Helical" evidence="8">
    <location>
        <begin position="44"/>
        <end position="70"/>
    </location>
</feature>
<keyword evidence="3 7" id="KW-0997">Cell inner membrane</keyword>
<dbReference type="Pfam" id="PF06808">
    <property type="entry name" value="DctM"/>
    <property type="match status" value="1"/>
</dbReference>
<dbReference type="PANTHER" id="PTHR33362">
    <property type="entry name" value="SIALIC ACID TRAP TRANSPORTER PERMEASE PROTEIN SIAT-RELATED"/>
    <property type="match status" value="1"/>
</dbReference>
<dbReference type="STRING" id="1156985.SAMN04488118_101484"/>
<evidence type="ECO:0000256" key="2">
    <source>
        <dbReference type="ARBA" id="ARBA00022475"/>
    </source>
</evidence>
<dbReference type="InterPro" id="IPR004681">
    <property type="entry name" value="TRAP_DctM"/>
</dbReference>
<dbReference type="EMBL" id="FMWG01000001">
    <property type="protein sequence ID" value="SCZ51464.1"/>
    <property type="molecule type" value="Genomic_DNA"/>
</dbReference>
<gene>
    <name evidence="10" type="ORF">SAMN04488118_101484</name>
</gene>
<dbReference type="GO" id="GO:0005886">
    <property type="term" value="C:plasma membrane"/>
    <property type="evidence" value="ECO:0007669"/>
    <property type="project" value="UniProtKB-SubCell"/>
</dbReference>
<evidence type="ECO:0000313" key="11">
    <source>
        <dbReference type="Proteomes" id="UP000198767"/>
    </source>
</evidence>
<comment type="subcellular location">
    <subcellularLocation>
        <location evidence="1 7">Cell inner membrane</location>
        <topology evidence="1 7">Multi-pass membrane protein</topology>
    </subcellularLocation>
</comment>
<dbReference type="Proteomes" id="UP000198767">
    <property type="component" value="Unassembled WGS sequence"/>
</dbReference>
<keyword evidence="2" id="KW-1003">Cell membrane</keyword>
<reference evidence="10 11" key="1">
    <citation type="submission" date="2016-10" db="EMBL/GenBank/DDBJ databases">
        <authorList>
            <person name="de Groot N.N."/>
        </authorList>
    </citation>
    <scope>NUCLEOTIDE SEQUENCE [LARGE SCALE GENOMIC DNA]</scope>
    <source>
        <strain evidence="10 11">U95</strain>
    </source>
</reference>